<dbReference type="Pfam" id="PF00144">
    <property type="entry name" value="Beta-lactamase"/>
    <property type="match status" value="1"/>
</dbReference>
<gene>
    <name evidence="2" type="ORF">BGW36DRAFT_317221</name>
</gene>
<sequence>MDVHGHCDPKFDRVRQLLQRNISSGEEIGASICVNVAGTNVLDIWGGFKDANCSQPWEEDTLVLVWSTTKCLTNFAALILVDRGLLDPYEKVATYWPEFAANGKENVEVRHFMSHNAGLPAWEEPITLEELYDISKGAAILAQQKPWWTPGTASGYHAITQGHLIGELVKRITGKSLRQFIEEEITGPLNADFHIGAPQEDWGRIAELYIPPQTPLHNTQSQLDPESIAARALATQYFKDGATTTAEFRNAELGACNGFANARSVARSLCPISMGGTVDGKTFLSPKTLNMIFYEQSHVKDLVLLNHIRWGIGFALPSKLSSKPWIPQGRVCYWGGYGGSIIIMDLDRKLTIAYAMNKLGFGTQGTARTEEYVTAICKAIDS</sequence>
<dbReference type="InterPro" id="IPR001466">
    <property type="entry name" value="Beta-lactam-related"/>
</dbReference>
<keyword evidence="3" id="KW-1185">Reference proteome</keyword>
<dbReference type="RefSeq" id="XP_046074683.1">
    <property type="nucleotide sequence ID" value="XM_046212578.1"/>
</dbReference>
<dbReference type="InterPro" id="IPR012338">
    <property type="entry name" value="Beta-lactam/transpept-like"/>
</dbReference>
<dbReference type="SUPFAM" id="SSF56601">
    <property type="entry name" value="beta-lactamase/transpeptidase-like"/>
    <property type="match status" value="1"/>
</dbReference>
<dbReference type="PANTHER" id="PTHR43319">
    <property type="entry name" value="BETA-LACTAMASE-RELATED"/>
    <property type="match status" value="1"/>
</dbReference>
<dbReference type="PANTHER" id="PTHR43319:SF3">
    <property type="entry name" value="BETA-LACTAMASE-RELATED DOMAIN-CONTAINING PROTEIN"/>
    <property type="match status" value="1"/>
</dbReference>
<evidence type="ECO:0000313" key="2">
    <source>
        <dbReference type="EMBL" id="KAH8700977.1"/>
    </source>
</evidence>
<reference evidence="2" key="1">
    <citation type="submission" date="2021-12" db="EMBL/GenBank/DDBJ databases">
        <title>Convergent genome expansion in fungi linked to evolution of root-endophyte symbiosis.</title>
        <authorList>
            <consortium name="DOE Joint Genome Institute"/>
            <person name="Ke Y.-H."/>
            <person name="Bonito G."/>
            <person name="Liao H.-L."/>
            <person name="Looney B."/>
            <person name="Rojas-Flechas A."/>
            <person name="Nash J."/>
            <person name="Hameed K."/>
            <person name="Schadt C."/>
            <person name="Martin F."/>
            <person name="Crous P.W."/>
            <person name="Miettinen O."/>
            <person name="Magnuson J.K."/>
            <person name="Labbe J."/>
            <person name="Jacobson D."/>
            <person name="Doktycz M.J."/>
            <person name="Veneault-Fourrey C."/>
            <person name="Kuo A."/>
            <person name="Mondo S."/>
            <person name="Calhoun S."/>
            <person name="Riley R."/>
            <person name="Ohm R."/>
            <person name="LaButti K."/>
            <person name="Andreopoulos B."/>
            <person name="Pangilinan J."/>
            <person name="Nolan M."/>
            <person name="Tritt A."/>
            <person name="Clum A."/>
            <person name="Lipzen A."/>
            <person name="Daum C."/>
            <person name="Barry K."/>
            <person name="Grigoriev I.V."/>
            <person name="Vilgalys R."/>
        </authorList>
    </citation>
    <scope>NUCLEOTIDE SEQUENCE</scope>
    <source>
        <strain evidence="2">PMI_201</strain>
    </source>
</reference>
<protein>
    <submittedName>
        <fullName evidence="2">Beta-lactamase</fullName>
    </submittedName>
</protein>
<dbReference type="GeneID" id="70242865"/>
<name>A0AAD4KU83_9EURO</name>
<evidence type="ECO:0000313" key="3">
    <source>
        <dbReference type="Proteomes" id="UP001201262"/>
    </source>
</evidence>
<dbReference type="Gene3D" id="3.40.710.10">
    <property type="entry name" value="DD-peptidase/beta-lactamase superfamily"/>
    <property type="match status" value="1"/>
</dbReference>
<comment type="caution">
    <text evidence="2">The sequence shown here is derived from an EMBL/GenBank/DDBJ whole genome shotgun (WGS) entry which is preliminary data.</text>
</comment>
<dbReference type="InterPro" id="IPR052907">
    <property type="entry name" value="Beta-lactamase/esterase"/>
</dbReference>
<dbReference type="AlphaFoldDB" id="A0AAD4KU83"/>
<proteinExistence type="predicted"/>
<organism evidence="2 3">
    <name type="scientific">Talaromyces proteolyticus</name>
    <dbReference type="NCBI Taxonomy" id="1131652"/>
    <lineage>
        <taxon>Eukaryota</taxon>
        <taxon>Fungi</taxon>
        <taxon>Dikarya</taxon>
        <taxon>Ascomycota</taxon>
        <taxon>Pezizomycotina</taxon>
        <taxon>Eurotiomycetes</taxon>
        <taxon>Eurotiomycetidae</taxon>
        <taxon>Eurotiales</taxon>
        <taxon>Trichocomaceae</taxon>
        <taxon>Talaromyces</taxon>
        <taxon>Talaromyces sect. Bacilispori</taxon>
    </lineage>
</organism>
<dbReference type="Proteomes" id="UP001201262">
    <property type="component" value="Unassembled WGS sequence"/>
</dbReference>
<feature type="domain" description="Beta-lactamase-related" evidence="1">
    <location>
        <begin position="18"/>
        <end position="365"/>
    </location>
</feature>
<dbReference type="EMBL" id="JAJTJA010000004">
    <property type="protein sequence ID" value="KAH8700977.1"/>
    <property type="molecule type" value="Genomic_DNA"/>
</dbReference>
<accession>A0AAD4KU83</accession>
<evidence type="ECO:0000259" key="1">
    <source>
        <dbReference type="Pfam" id="PF00144"/>
    </source>
</evidence>